<dbReference type="RefSeq" id="WP_146107554.1">
    <property type="nucleotide sequence ID" value="NZ_CAWNRT010000002.1"/>
</dbReference>
<keyword evidence="1" id="KW-0597">Phosphoprotein</keyword>
<dbReference type="Pfam" id="PF00072">
    <property type="entry name" value="Response_reg"/>
    <property type="match status" value="1"/>
</dbReference>
<sequence length="81" mass="9233">MKSNIIIVDDIEFSRKVISYIIKKKFNDEVNVIEAENSYDVERIIKSNIKINGIITDIIMPDGNGFDLINVLSMNNYGIPI</sequence>
<name>A0A2S7X214_9GAMM</name>
<protein>
    <submittedName>
        <fullName evidence="3">Response regulator</fullName>
    </submittedName>
</protein>
<feature type="modified residue" description="4-aspartylphosphate" evidence="1">
    <location>
        <position position="57"/>
    </location>
</feature>
<comment type="caution">
    <text evidence="3">The sequence shown here is derived from an EMBL/GenBank/DDBJ whole genome shotgun (WGS) entry which is preliminary data.</text>
</comment>
<feature type="domain" description="Response regulatory" evidence="2">
    <location>
        <begin position="4"/>
        <end position="81"/>
    </location>
</feature>
<feature type="non-terminal residue" evidence="3">
    <location>
        <position position="81"/>
    </location>
</feature>
<gene>
    <name evidence="3" type="ORF">BTO22_12015</name>
</gene>
<evidence type="ECO:0000256" key="1">
    <source>
        <dbReference type="PROSITE-ProRule" id="PRU00169"/>
    </source>
</evidence>
<dbReference type="AlphaFoldDB" id="A0A2S7X214"/>
<dbReference type="InterPro" id="IPR001789">
    <property type="entry name" value="Sig_transdc_resp-reg_receiver"/>
</dbReference>
<accession>A0A2S7X214</accession>
<evidence type="ECO:0000313" key="4">
    <source>
        <dbReference type="Proteomes" id="UP000239263"/>
    </source>
</evidence>
<dbReference type="InterPro" id="IPR011006">
    <property type="entry name" value="CheY-like_superfamily"/>
</dbReference>
<organism evidence="3 4">
    <name type="scientific">Aliivibrio sifiae</name>
    <dbReference type="NCBI Taxonomy" id="566293"/>
    <lineage>
        <taxon>Bacteria</taxon>
        <taxon>Pseudomonadati</taxon>
        <taxon>Pseudomonadota</taxon>
        <taxon>Gammaproteobacteria</taxon>
        <taxon>Vibrionales</taxon>
        <taxon>Vibrionaceae</taxon>
        <taxon>Aliivibrio</taxon>
    </lineage>
</organism>
<evidence type="ECO:0000313" key="3">
    <source>
        <dbReference type="EMBL" id="PQJ84267.1"/>
    </source>
</evidence>
<dbReference type="Gene3D" id="3.40.50.2300">
    <property type="match status" value="1"/>
</dbReference>
<dbReference type="SUPFAM" id="SSF52172">
    <property type="entry name" value="CheY-like"/>
    <property type="match status" value="1"/>
</dbReference>
<dbReference type="OrthoDB" id="9800897at2"/>
<dbReference type="Proteomes" id="UP000239263">
    <property type="component" value="Unassembled WGS sequence"/>
</dbReference>
<dbReference type="GO" id="GO:0000160">
    <property type="term" value="P:phosphorelay signal transduction system"/>
    <property type="evidence" value="ECO:0007669"/>
    <property type="project" value="InterPro"/>
</dbReference>
<dbReference type="PROSITE" id="PS50110">
    <property type="entry name" value="RESPONSE_REGULATORY"/>
    <property type="match status" value="1"/>
</dbReference>
<dbReference type="EMBL" id="MSCO01000002">
    <property type="protein sequence ID" value="PQJ84267.1"/>
    <property type="molecule type" value="Genomic_DNA"/>
</dbReference>
<reference evidence="3 4" key="1">
    <citation type="submission" date="2016-12" db="EMBL/GenBank/DDBJ databases">
        <title>Diversity of luminous bacteria.</title>
        <authorList>
            <person name="Yoshizawa S."/>
            <person name="Kogure K."/>
        </authorList>
    </citation>
    <scope>NUCLEOTIDE SEQUENCE [LARGE SCALE GENOMIC DNA]</scope>
    <source>
        <strain evidence="3 4">ATCC 33715</strain>
    </source>
</reference>
<evidence type="ECO:0000259" key="2">
    <source>
        <dbReference type="PROSITE" id="PS50110"/>
    </source>
</evidence>
<dbReference type="CDD" id="cd00156">
    <property type="entry name" value="REC"/>
    <property type="match status" value="1"/>
</dbReference>
<proteinExistence type="predicted"/>